<proteinExistence type="predicted"/>
<gene>
    <name evidence="2" type="ORF">ESA94_16680</name>
</gene>
<dbReference type="RefSeq" id="WP_129132082.1">
    <property type="nucleotide sequence ID" value="NZ_SDHW01000006.1"/>
</dbReference>
<dbReference type="NCBIfam" id="NF041384">
    <property type="entry name" value="YHS_seleno_dom"/>
    <property type="match status" value="1"/>
</dbReference>
<dbReference type="AlphaFoldDB" id="A0A4Q1CF43"/>
<sequence length="144" mass="16672">MKQQLLLVLLFVTLHTSAQTSEIFAPDSIALRGYDVVAFYTEGKAITGSDKFMYSWKNVKWFFASANHLALFKADPAKYEPQYGGYCAYGLARGYKAPTVADTWYVLDGKLYFNYNQKVKAIWQKEKERYIDSANRKWPQIRLN</sequence>
<evidence type="ECO:0000256" key="1">
    <source>
        <dbReference type="SAM" id="SignalP"/>
    </source>
</evidence>
<feature type="chain" id="PRO_5020586711" evidence="1">
    <location>
        <begin position="21"/>
        <end position="144"/>
    </location>
</feature>
<accession>A0A4Q1CF43</accession>
<organism evidence="2 3">
    <name type="scientific">Lacibacter luteus</name>
    <dbReference type="NCBI Taxonomy" id="2508719"/>
    <lineage>
        <taxon>Bacteria</taxon>
        <taxon>Pseudomonadati</taxon>
        <taxon>Bacteroidota</taxon>
        <taxon>Chitinophagia</taxon>
        <taxon>Chitinophagales</taxon>
        <taxon>Chitinophagaceae</taxon>
        <taxon>Lacibacter</taxon>
    </lineage>
</organism>
<comment type="caution">
    <text evidence="2">The sequence shown here is derived from an EMBL/GenBank/DDBJ whole genome shotgun (WGS) entry which is preliminary data.</text>
</comment>
<evidence type="ECO:0000313" key="3">
    <source>
        <dbReference type="Proteomes" id="UP000290204"/>
    </source>
</evidence>
<name>A0A4Q1CF43_9BACT</name>
<keyword evidence="3" id="KW-1185">Reference proteome</keyword>
<evidence type="ECO:0000313" key="2">
    <source>
        <dbReference type="EMBL" id="RXK58282.1"/>
    </source>
</evidence>
<dbReference type="EMBL" id="SDHW01000006">
    <property type="protein sequence ID" value="RXK58282.1"/>
    <property type="molecule type" value="Genomic_DNA"/>
</dbReference>
<dbReference type="OrthoDB" id="344729at2"/>
<keyword evidence="1" id="KW-0732">Signal</keyword>
<feature type="signal peptide" evidence="1">
    <location>
        <begin position="1"/>
        <end position="20"/>
    </location>
</feature>
<protein>
    <submittedName>
        <fullName evidence="2">YHS domain protein</fullName>
    </submittedName>
</protein>
<reference evidence="2 3" key="1">
    <citation type="submission" date="2019-01" db="EMBL/GenBank/DDBJ databases">
        <title>Lacibacter sp. strain TTM-7.</title>
        <authorList>
            <person name="Chen W.-M."/>
        </authorList>
    </citation>
    <scope>NUCLEOTIDE SEQUENCE [LARGE SCALE GENOMIC DNA]</scope>
    <source>
        <strain evidence="2 3">TTM-7</strain>
    </source>
</reference>
<dbReference type="Proteomes" id="UP000290204">
    <property type="component" value="Unassembled WGS sequence"/>
</dbReference>